<evidence type="ECO:0000256" key="7">
    <source>
        <dbReference type="HAMAP-Rule" id="MF_00945"/>
    </source>
</evidence>
<dbReference type="InterPro" id="IPR010213">
    <property type="entry name" value="TF_NusA"/>
</dbReference>
<dbReference type="InterPro" id="IPR012340">
    <property type="entry name" value="NA-bd_OB-fold"/>
</dbReference>
<dbReference type="Gene3D" id="3.30.300.20">
    <property type="match status" value="2"/>
</dbReference>
<dbReference type="InterPro" id="IPR013735">
    <property type="entry name" value="TF_NusA_N"/>
</dbReference>
<dbReference type="GO" id="GO:0005829">
    <property type="term" value="C:cytosol"/>
    <property type="evidence" value="ECO:0007669"/>
    <property type="project" value="TreeGrafter"/>
</dbReference>
<dbReference type="PROSITE" id="PS50126">
    <property type="entry name" value="S1"/>
    <property type="match status" value="1"/>
</dbReference>
<comment type="subcellular location">
    <subcellularLocation>
        <location evidence="7">Cytoplasm</location>
    </subcellularLocation>
</comment>
<evidence type="ECO:0000256" key="3">
    <source>
        <dbReference type="ARBA" id="ARBA00022814"/>
    </source>
</evidence>
<accession>A0AAQ3L9Q9</accession>
<dbReference type="InterPro" id="IPR004087">
    <property type="entry name" value="KH_dom"/>
</dbReference>
<evidence type="ECO:0000256" key="6">
    <source>
        <dbReference type="ARBA" id="ARBA00023163"/>
    </source>
</evidence>
<dbReference type="GO" id="GO:0003700">
    <property type="term" value="F:DNA-binding transcription factor activity"/>
    <property type="evidence" value="ECO:0007669"/>
    <property type="project" value="InterPro"/>
</dbReference>
<dbReference type="RefSeq" id="WP_317831370.1">
    <property type="nucleotide sequence ID" value="NZ_CP136920.1"/>
</dbReference>
<dbReference type="FunFam" id="3.30.300.20:FF:000002">
    <property type="entry name" value="Transcription termination/antitermination protein NusA"/>
    <property type="match status" value="1"/>
</dbReference>
<keyword evidence="2 7" id="KW-0963">Cytoplasm</keyword>
<dbReference type="CDD" id="cd22529">
    <property type="entry name" value="KH-II_NusA_rpt2"/>
    <property type="match status" value="1"/>
</dbReference>
<comment type="subunit">
    <text evidence="7">Monomer. Binds directly to the core enzyme of the DNA-dependent RNA polymerase and to nascent RNA.</text>
</comment>
<dbReference type="SMART" id="SM00316">
    <property type="entry name" value="S1"/>
    <property type="match status" value="1"/>
</dbReference>
<keyword evidence="3 7" id="KW-0889">Transcription antitermination</keyword>
<dbReference type="InterPro" id="IPR030842">
    <property type="entry name" value="TF_NusA_bacterial"/>
</dbReference>
<dbReference type="Pfam" id="PF08529">
    <property type="entry name" value="NusA_N"/>
    <property type="match status" value="1"/>
</dbReference>
<dbReference type="InterPro" id="IPR025249">
    <property type="entry name" value="TF_NusA_KH_1st"/>
</dbReference>
<dbReference type="Proteomes" id="UP001304300">
    <property type="component" value="Chromosome"/>
</dbReference>
<dbReference type="GO" id="GO:0031564">
    <property type="term" value="P:transcription antitermination"/>
    <property type="evidence" value="ECO:0007669"/>
    <property type="project" value="UniProtKB-UniRule"/>
</dbReference>
<keyword evidence="6 7" id="KW-0804">Transcription</keyword>
<evidence type="ECO:0000313" key="9">
    <source>
        <dbReference type="EMBL" id="WOO39463.1"/>
    </source>
</evidence>
<dbReference type="NCBIfam" id="TIGR01953">
    <property type="entry name" value="NusA"/>
    <property type="match status" value="1"/>
</dbReference>
<dbReference type="Pfam" id="PF26594">
    <property type="entry name" value="KH_NusA_2nd"/>
    <property type="match status" value="1"/>
</dbReference>
<dbReference type="InterPro" id="IPR036555">
    <property type="entry name" value="NusA_N_sf"/>
</dbReference>
<comment type="similarity">
    <text evidence="7">Belongs to the NusA family.</text>
</comment>
<evidence type="ECO:0000313" key="10">
    <source>
        <dbReference type="Proteomes" id="UP001304300"/>
    </source>
</evidence>
<proteinExistence type="inferred from homology"/>
<sequence>MSSEILSVLEYMEKEKGISRDDMIATISSAIRNAALKGINAGQELKVEINPKNGALQAWSIMHVVDSVAEPATEIHIEKAHLYNKEAKVGDYIEKEIDPAYLGRIAAQTARQAIMQRIRQFEKERIYDDYKDSVGDIVTGTVRRRERGDLIVDLGKAEAILPPRERVPGEDYAPNERIRCLLVGIETTPRGPELILSRSSINFVRRLFELEVTEIADGTVSLQGMAREPGYRTKVAVDTSDPKVDPVGACVGARGARVKSIVRELGGEKIDIIRYYQDPQEMLEEAIKPAIPRNIRIDESQRRIYFEVSEDDLSVAIGRRGQNAKLTSRLLGWRLDIGKEKQVAHGFDDRREAAIRTLQDRLGISVEKSAMLVDSGLASVEVFEGVEAADLIDMGLSEEEAATVIEKVSEARA</sequence>
<organism evidence="9 10">
    <name type="scientific">Rubellicoccus peritrichatus</name>
    <dbReference type="NCBI Taxonomy" id="3080537"/>
    <lineage>
        <taxon>Bacteria</taxon>
        <taxon>Pseudomonadati</taxon>
        <taxon>Verrucomicrobiota</taxon>
        <taxon>Opitutia</taxon>
        <taxon>Puniceicoccales</taxon>
        <taxon>Cerasicoccaceae</taxon>
        <taxon>Rubellicoccus</taxon>
    </lineage>
</organism>
<evidence type="ECO:0000256" key="5">
    <source>
        <dbReference type="ARBA" id="ARBA00023015"/>
    </source>
</evidence>
<comment type="function">
    <text evidence="7">Participates in both transcription termination and antitermination.</text>
</comment>
<dbReference type="CDD" id="cd02134">
    <property type="entry name" value="KH-II_NusA_rpt1"/>
    <property type="match status" value="1"/>
</dbReference>
<evidence type="ECO:0000256" key="2">
    <source>
        <dbReference type="ARBA" id="ARBA00022490"/>
    </source>
</evidence>
<dbReference type="InterPro" id="IPR009019">
    <property type="entry name" value="KH_sf_prok-type"/>
</dbReference>
<gene>
    <name evidence="7 9" type="primary">nusA</name>
    <name evidence="9" type="ORF">RZN69_12635</name>
</gene>
<dbReference type="CDD" id="cd04455">
    <property type="entry name" value="S1_NusA"/>
    <property type="match status" value="1"/>
</dbReference>
<feature type="domain" description="S1 motif" evidence="8">
    <location>
        <begin position="135"/>
        <end position="199"/>
    </location>
</feature>
<dbReference type="HAMAP" id="MF_00945_B">
    <property type="entry name" value="NusA_B"/>
    <property type="match status" value="1"/>
</dbReference>
<dbReference type="SUPFAM" id="SSF54814">
    <property type="entry name" value="Prokaryotic type KH domain (KH-domain type II)"/>
    <property type="match status" value="2"/>
</dbReference>
<evidence type="ECO:0000256" key="1">
    <source>
        <dbReference type="ARBA" id="ARBA00022472"/>
    </source>
</evidence>
<dbReference type="Pfam" id="PF13184">
    <property type="entry name" value="KH_NusA_1st"/>
    <property type="match status" value="1"/>
</dbReference>
<reference evidence="9 10" key="1">
    <citation type="submission" date="2023-10" db="EMBL/GenBank/DDBJ databases">
        <title>Rubellicoccus peritrichatus gen. nov., sp. nov., isolated from an algae of coral reef tank.</title>
        <authorList>
            <person name="Luo J."/>
        </authorList>
    </citation>
    <scope>NUCLEOTIDE SEQUENCE [LARGE SCALE GENOMIC DNA]</scope>
    <source>
        <strain evidence="9 10">CR14</strain>
    </source>
</reference>
<dbReference type="SUPFAM" id="SSF50249">
    <property type="entry name" value="Nucleic acid-binding proteins"/>
    <property type="match status" value="1"/>
</dbReference>
<dbReference type="SMART" id="SM00322">
    <property type="entry name" value="KH"/>
    <property type="match status" value="2"/>
</dbReference>
<protein>
    <recommendedName>
        <fullName evidence="7">Transcription termination/antitermination protein NusA</fullName>
    </recommendedName>
</protein>
<keyword evidence="4 7" id="KW-0694">RNA-binding</keyword>
<dbReference type="FunFam" id="2.40.50.140:FF:000058">
    <property type="entry name" value="Transcription termination/antitermination protein NusA"/>
    <property type="match status" value="1"/>
</dbReference>
<dbReference type="Gene3D" id="3.30.1480.10">
    <property type="entry name" value="NusA, N-terminal domain"/>
    <property type="match status" value="1"/>
</dbReference>
<keyword evidence="5 7" id="KW-0805">Transcription regulation</keyword>
<keyword evidence="1 7" id="KW-0806">Transcription termination</keyword>
<dbReference type="PANTHER" id="PTHR22648">
    <property type="entry name" value="TRANSCRIPTION TERMINATION FACTOR NUSA"/>
    <property type="match status" value="1"/>
</dbReference>
<name>A0AAQ3L9Q9_9BACT</name>
<dbReference type="PANTHER" id="PTHR22648:SF0">
    <property type="entry name" value="TRANSCRIPTION TERMINATION_ANTITERMINATION PROTEIN NUSA"/>
    <property type="match status" value="1"/>
</dbReference>
<evidence type="ECO:0000259" key="8">
    <source>
        <dbReference type="PROSITE" id="PS50126"/>
    </source>
</evidence>
<dbReference type="InterPro" id="IPR015946">
    <property type="entry name" value="KH_dom-like_a/b"/>
</dbReference>
<evidence type="ECO:0000256" key="4">
    <source>
        <dbReference type="ARBA" id="ARBA00022884"/>
    </source>
</evidence>
<dbReference type="KEGG" id="puo:RZN69_12635"/>
<dbReference type="SUPFAM" id="SSF69705">
    <property type="entry name" value="Transcription factor NusA, N-terminal domain"/>
    <property type="match status" value="1"/>
</dbReference>
<dbReference type="EMBL" id="CP136920">
    <property type="protein sequence ID" value="WOO39463.1"/>
    <property type="molecule type" value="Genomic_DNA"/>
</dbReference>
<dbReference type="InterPro" id="IPR003029">
    <property type="entry name" value="S1_domain"/>
</dbReference>
<dbReference type="Gene3D" id="2.40.50.140">
    <property type="entry name" value="Nucleic acid-binding proteins"/>
    <property type="match status" value="1"/>
</dbReference>
<dbReference type="GO" id="GO:0003723">
    <property type="term" value="F:RNA binding"/>
    <property type="evidence" value="ECO:0007669"/>
    <property type="project" value="UniProtKB-UniRule"/>
</dbReference>
<dbReference type="InterPro" id="IPR058582">
    <property type="entry name" value="KH_NusA_2nd"/>
</dbReference>
<dbReference type="GO" id="GO:0006353">
    <property type="term" value="P:DNA-templated transcription termination"/>
    <property type="evidence" value="ECO:0007669"/>
    <property type="project" value="UniProtKB-UniRule"/>
</dbReference>
<keyword evidence="10" id="KW-1185">Reference proteome</keyword>
<dbReference type="AlphaFoldDB" id="A0AAQ3L9Q9"/>